<keyword evidence="5 10" id="KW-0812">Transmembrane</keyword>
<comment type="caution">
    <text evidence="11">The sequence shown here is derived from an EMBL/GenBank/DDBJ whole genome shotgun (WGS) entry which is preliminary data.</text>
</comment>
<evidence type="ECO:0000313" key="12">
    <source>
        <dbReference type="Proteomes" id="UP000238801"/>
    </source>
</evidence>
<evidence type="ECO:0000256" key="4">
    <source>
        <dbReference type="ARBA" id="ARBA00022617"/>
    </source>
</evidence>
<dbReference type="OrthoDB" id="9809280at2"/>
<evidence type="ECO:0000256" key="2">
    <source>
        <dbReference type="ARBA" id="ARBA00004050"/>
    </source>
</evidence>
<feature type="transmembrane region" description="Helical" evidence="10">
    <location>
        <begin position="99"/>
        <end position="122"/>
    </location>
</feature>
<keyword evidence="7 10" id="KW-1133">Transmembrane helix</keyword>
<accession>A0A2T0X166</accession>
<sequence length="134" mass="14476">MYLTDRKRAAGLGAAKSGTSDVWNMQITSWALLVLVPVFVFTFGPVLGEGYVEALAYYRNPVTATIAAATILVTMLHFRQGFQTLIDDYVRGETRKMTLIAASFVLYGLGLLALISIVRVALSPVPALVPAVVL</sequence>
<evidence type="ECO:0000256" key="9">
    <source>
        <dbReference type="ARBA" id="ARBA00023136"/>
    </source>
</evidence>
<dbReference type="InterPro" id="IPR034804">
    <property type="entry name" value="SQR/QFR_C/D"/>
</dbReference>
<evidence type="ECO:0000256" key="5">
    <source>
        <dbReference type="ARBA" id="ARBA00022692"/>
    </source>
</evidence>
<comment type="cofactor">
    <cofactor evidence="1">
        <name>heme</name>
        <dbReference type="ChEBI" id="CHEBI:30413"/>
    </cofactor>
</comment>
<evidence type="ECO:0000256" key="1">
    <source>
        <dbReference type="ARBA" id="ARBA00001971"/>
    </source>
</evidence>
<gene>
    <name evidence="11" type="ORF">BCF33_1539</name>
</gene>
<dbReference type="AlphaFoldDB" id="A0A2T0X166"/>
<evidence type="ECO:0000256" key="7">
    <source>
        <dbReference type="ARBA" id="ARBA00022989"/>
    </source>
</evidence>
<name>A0A2T0X166_9RHOB</name>
<comment type="subcellular location">
    <subcellularLocation>
        <location evidence="3">Membrane</location>
    </subcellularLocation>
</comment>
<protein>
    <submittedName>
        <fullName evidence="11">Succinate dehydrogenase subunit D</fullName>
    </submittedName>
</protein>
<dbReference type="GO" id="GO:0046872">
    <property type="term" value="F:metal ion binding"/>
    <property type="evidence" value="ECO:0007669"/>
    <property type="project" value="UniProtKB-KW"/>
</dbReference>
<dbReference type="GO" id="GO:0016020">
    <property type="term" value="C:membrane"/>
    <property type="evidence" value="ECO:0007669"/>
    <property type="project" value="UniProtKB-SubCell"/>
</dbReference>
<keyword evidence="6" id="KW-0479">Metal-binding</keyword>
<keyword evidence="12" id="KW-1185">Reference proteome</keyword>
<evidence type="ECO:0000256" key="6">
    <source>
        <dbReference type="ARBA" id="ARBA00022723"/>
    </source>
</evidence>
<feature type="transmembrane region" description="Helical" evidence="10">
    <location>
        <begin position="60"/>
        <end position="78"/>
    </location>
</feature>
<keyword evidence="4" id="KW-0349">Heme</keyword>
<evidence type="ECO:0000256" key="3">
    <source>
        <dbReference type="ARBA" id="ARBA00004370"/>
    </source>
</evidence>
<evidence type="ECO:0000313" key="11">
    <source>
        <dbReference type="EMBL" id="PRY92686.1"/>
    </source>
</evidence>
<dbReference type="InterPro" id="IPR000701">
    <property type="entry name" value="SuccDH_FuR_B_TM-su"/>
</dbReference>
<feature type="transmembrane region" description="Helical" evidence="10">
    <location>
        <begin position="30"/>
        <end position="48"/>
    </location>
</feature>
<dbReference type="Gene3D" id="1.20.1300.10">
    <property type="entry name" value="Fumarate reductase/succinate dehydrogenase, transmembrane subunit"/>
    <property type="match status" value="1"/>
</dbReference>
<evidence type="ECO:0000256" key="8">
    <source>
        <dbReference type="ARBA" id="ARBA00023004"/>
    </source>
</evidence>
<reference evidence="11 12" key="1">
    <citation type="submission" date="2018-03" db="EMBL/GenBank/DDBJ databases">
        <title>Genomic Encyclopedia of Archaeal and Bacterial Type Strains, Phase II (KMG-II): from individual species to whole genera.</title>
        <authorList>
            <person name="Goeker M."/>
        </authorList>
    </citation>
    <scope>NUCLEOTIDE SEQUENCE [LARGE SCALE GENOMIC DNA]</scope>
    <source>
        <strain evidence="11 12">DSM 29318</strain>
    </source>
</reference>
<dbReference type="Pfam" id="PF01127">
    <property type="entry name" value="Sdh_cyt"/>
    <property type="match status" value="1"/>
</dbReference>
<proteinExistence type="predicted"/>
<dbReference type="EMBL" id="PVTT01000002">
    <property type="protein sequence ID" value="PRY92686.1"/>
    <property type="molecule type" value="Genomic_DNA"/>
</dbReference>
<dbReference type="Proteomes" id="UP000238801">
    <property type="component" value="Unassembled WGS sequence"/>
</dbReference>
<evidence type="ECO:0000256" key="10">
    <source>
        <dbReference type="SAM" id="Phobius"/>
    </source>
</evidence>
<dbReference type="RefSeq" id="WP_106160363.1">
    <property type="nucleotide sequence ID" value="NZ_PVTT01000002.1"/>
</dbReference>
<keyword evidence="9 10" id="KW-0472">Membrane</keyword>
<organism evidence="11 12">
    <name type="scientific">Hasllibacter halocynthiae</name>
    <dbReference type="NCBI Taxonomy" id="595589"/>
    <lineage>
        <taxon>Bacteria</taxon>
        <taxon>Pseudomonadati</taxon>
        <taxon>Pseudomonadota</taxon>
        <taxon>Alphaproteobacteria</taxon>
        <taxon>Rhodobacterales</taxon>
        <taxon>Roseobacteraceae</taxon>
        <taxon>Hasllibacter</taxon>
    </lineage>
</organism>
<dbReference type="SUPFAM" id="SSF81343">
    <property type="entry name" value="Fumarate reductase respiratory complex transmembrane subunits"/>
    <property type="match status" value="1"/>
</dbReference>
<comment type="function">
    <text evidence="2">Membrane-anchoring subunit of succinate dehydrogenase (SDH).</text>
</comment>
<keyword evidence="8" id="KW-0408">Iron</keyword>